<evidence type="ECO:0000313" key="17">
    <source>
        <dbReference type="EMBL" id="MFC5767760.1"/>
    </source>
</evidence>
<feature type="short sequence motif" description="TonB C-terminal box" evidence="12">
    <location>
        <begin position="661"/>
        <end position="678"/>
    </location>
</feature>
<proteinExistence type="inferred from homology"/>
<keyword evidence="9 17" id="KW-0675">Receptor</keyword>
<dbReference type="Pfam" id="PF00593">
    <property type="entry name" value="TonB_dep_Rec_b-barrel"/>
    <property type="match status" value="1"/>
</dbReference>
<dbReference type="InterPro" id="IPR000531">
    <property type="entry name" value="Beta-barrel_TonB"/>
</dbReference>
<dbReference type="PROSITE" id="PS01156">
    <property type="entry name" value="TONB_DEPENDENT_REC_2"/>
    <property type="match status" value="1"/>
</dbReference>
<dbReference type="InterPro" id="IPR010917">
    <property type="entry name" value="TonB_rcpt_CS"/>
</dbReference>
<evidence type="ECO:0000313" key="18">
    <source>
        <dbReference type="Proteomes" id="UP001595974"/>
    </source>
</evidence>
<feature type="chain" id="PRO_5046911120" evidence="14">
    <location>
        <begin position="25"/>
        <end position="678"/>
    </location>
</feature>
<evidence type="ECO:0000256" key="12">
    <source>
        <dbReference type="PROSITE-ProRule" id="PRU10144"/>
    </source>
</evidence>
<evidence type="ECO:0000259" key="16">
    <source>
        <dbReference type="Pfam" id="PF07715"/>
    </source>
</evidence>
<evidence type="ECO:0000256" key="10">
    <source>
        <dbReference type="ARBA" id="ARBA00023237"/>
    </source>
</evidence>
<dbReference type="InterPro" id="IPR037066">
    <property type="entry name" value="Plug_dom_sf"/>
</dbReference>
<comment type="similarity">
    <text evidence="2 11 13">Belongs to the TonB-dependent receptor family.</text>
</comment>
<evidence type="ECO:0000256" key="9">
    <source>
        <dbReference type="ARBA" id="ARBA00023170"/>
    </source>
</evidence>
<evidence type="ECO:0000256" key="6">
    <source>
        <dbReference type="ARBA" id="ARBA00022729"/>
    </source>
</evidence>
<evidence type="ECO:0000256" key="13">
    <source>
        <dbReference type="RuleBase" id="RU003357"/>
    </source>
</evidence>
<gene>
    <name evidence="17" type="ORF">ACFPTN_00065</name>
</gene>
<sequence length="678" mass="74594">MKPRPRSTRLPLAAALLAAFPLHAAAQSAGDATVLSTVVVTAQRAEAPLEETPQRVLVIDREDIERTPSRELTDVLKKNAGLDVIQYPGNLSGIGIRGFTPEFSGINKRSLLLIDGRPAMSTNLSIVDMNRVEHIEVLKGPASALYGSSAMGGVVNVITRESRGPLTGSAEVAAGSFDLRELKGHLGGKLGEAFDFDYSGSWFDQDDYKTGKGHELPTSAYEQQFHALRLGLDLNADWRVNASFNTYRGRDIGTPDDVAYADPARTTKDMDHDGLDLRLSGRIGAHRLSATVFSGREYSEYVAHGSPWYNPALLPRSSFAEETEWQGWQLQHQWEWAQDARLVWGIDHERAKVTGKSWDLYVTGARNAPYSADNEREATGIYVENTWTFNGGDTTVNAGIRRDDIRVKTLGTPLKTNFTPTTSDFDTVNPSIGFKHLLGAGFRVHGTAGRAFVPPTAAEFTGEATSINWQGKTEITRGNANLKPESSVTVDLGLEWSGNGLYLDATVFDTRVKDKITRDGGTAIDADTTLFTYINANRARMRGLELEGRWQIRPGLGLTAGLTHMFAARQEIGSDWVDLNKVARQNAHLALDVDHGAWSARVGGRYVGRSKDLDWVNSSGTQVGYAGYTVWDVAARYRFDARQSVALSIDNVFDRYYAEKYGFPQPGRAARLAYRYAF</sequence>
<evidence type="ECO:0000256" key="2">
    <source>
        <dbReference type="ARBA" id="ARBA00009810"/>
    </source>
</evidence>
<organism evidence="17 18">
    <name type="scientific">Thauera sinica</name>
    <dbReference type="NCBI Taxonomy" id="2665146"/>
    <lineage>
        <taxon>Bacteria</taxon>
        <taxon>Pseudomonadati</taxon>
        <taxon>Pseudomonadota</taxon>
        <taxon>Betaproteobacteria</taxon>
        <taxon>Rhodocyclales</taxon>
        <taxon>Zoogloeaceae</taxon>
        <taxon>Thauera</taxon>
    </lineage>
</organism>
<keyword evidence="5 11" id="KW-0812">Transmembrane</keyword>
<dbReference type="PROSITE" id="PS52016">
    <property type="entry name" value="TONB_DEPENDENT_REC_3"/>
    <property type="match status" value="1"/>
</dbReference>
<dbReference type="InterPro" id="IPR036942">
    <property type="entry name" value="Beta-barrel_TonB_sf"/>
</dbReference>
<keyword evidence="3 11" id="KW-0813">Transport</keyword>
<dbReference type="Pfam" id="PF07715">
    <property type="entry name" value="Plug"/>
    <property type="match status" value="1"/>
</dbReference>
<evidence type="ECO:0000256" key="8">
    <source>
        <dbReference type="ARBA" id="ARBA00023136"/>
    </source>
</evidence>
<name>A0ABW1AKG0_9RHOO</name>
<keyword evidence="6 14" id="KW-0732">Signal</keyword>
<evidence type="ECO:0000256" key="1">
    <source>
        <dbReference type="ARBA" id="ARBA00004571"/>
    </source>
</evidence>
<evidence type="ECO:0000256" key="7">
    <source>
        <dbReference type="ARBA" id="ARBA00023077"/>
    </source>
</evidence>
<feature type="signal peptide" evidence="14">
    <location>
        <begin position="1"/>
        <end position="24"/>
    </location>
</feature>
<evidence type="ECO:0000256" key="11">
    <source>
        <dbReference type="PROSITE-ProRule" id="PRU01360"/>
    </source>
</evidence>
<dbReference type="PANTHER" id="PTHR30069:SF29">
    <property type="entry name" value="HEMOGLOBIN AND HEMOGLOBIN-HAPTOGLOBIN-BINDING PROTEIN 1-RELATED"/>
    <property type="match status" value="1"/>
</dbReference>
<evidence type="ECO:0000256" key="14">
    <source>
        <dbReference type="SAM" id="SignalP"/>
    </source>
</evidence>
<evidence type="ECO:0000259" key="15">
    <source>
        <dbReference type="Pfam" id="PF00593"/>
    </source>
</evidence>
<evidence type="ECO:0000256" key="4">
    <source>
        <dbReference type="ARBA" id="ARBA00022452"/>
    </source>
</evidence>
<dbReference type="Gene3D" id="2.40.170.20">
    <property type="entry name" value="TonB-dependent receptor, beta-barrel domain"/>
    <property type="match status" value="1"/>
</dbReference>
<dbReference type="RefSeq" id="WP_157748483.1">
    <property type="nucleotide sequence ID" value="NZ_JBHSOG010000002.1"/>
</dbReference>
<dbReference type="CDD" id="cd01347">
    <property type="entry name" value="ligand_gated_channel"/>
    <property type="match status" value="1"/>
</dbReference>
<evidence type="ECO:0000256" key="5">
    <source>
        <dbReference type="ARBA" id="ARBA00022692"/>
    </source>
</evidence>
<keyword evidence="7 13" id="KW-0798">TonB box</keyword>
<dbReference type="InterPro" id="IPR039426">
    <property type="entry name" value="TonB-dep_rcpt-like"/>
</dbReference>
<keyword evidence="8 11" id="KW-0472">Membrane</keyword>
<dbReference type="InterPro" id="IPR012910">
    <property type="entry name" value="Plug_dom"/>
</dbReference>
<keyword evidence="4 11" id="KW-1134">Transmembrane beta strand</keyword>
<comment type="caution">
    <text evidence="17">The sequence shown here is derived from an EMBL/GenBank/DDBJ whole genome shotgun (WGS) entry which is preliminary data.</text>
</comment>
<comment type="subcellular location">
    <subcellularLocation>
        <location evidence="1 11">Cell outer membrane</location>
        <topology evidence="1 11">Multi-pass membrane protein</topology>
    </subcellularLocation>
</comment>
<keyword evidence="18" id="KW-1185">Reference proteome</keyword>
<feature type="domain" description="TonB-dependent receptor plug" evidence="16">
    <location>
        <begin position="49"/>
        <end position="154"/>
    </location>
</feature>
<protein>
    <submittedName>
        <fullName evidence="17">TonB-dependent receptor</fullName>
    </submittedName>
</protein>
<dbReference type="Proteomes" id="UP001595974">
    <property type="component" value="Unassembled WGS sequence"/>
</dbReference>
<keyword evidence="10 11" id="KW-0998">Cell outer membrane</keyword>
<dbReference type="Gene3D" id="2.170.130.10">
    <property type="entry name" value="TonB-dependent receptor, plug domain"/>
    <property type="match status" value="1"/>
</dbReference>
<feature type="domain" description="TonB-dependent receptor-like beta-barrel" evidence="15">
    <location>
        <begin position="233"/>
        <end position="652"/>
    </location>
</feature>
<evidence type="ECO:0000256" key="3">
    <source>
        <dbReference type="ARBA" id="ARBA00022448"/>
    </source>
</evidence>
<dbReference type="SUPFAM" id="SSF56935">
    <property type="entry name" value="Porins"/>
    <property type="match status" value="1"/>
</dbReference>
<accession>A0ABW1AKG0</accession>
<dbReference type="PANTHER" id="PTHR30069">
    <property type="entry name" value="TONB-DEPENDENT OUTER MEMBRANE RECEPTOR"/>
    <property type="match status" value="1"/>
</dbReference>
<dbReference type="EMBL" id="JBHSOG010000002">
    <property type="protein sequence ID" value="MFC5767760.1"/>
    <property type="molecule type" value="Genomic_DNA"/>
</dbReference>
<reference evidence="18" key="1">
    <citation type="journal article" date="2019" name="Int. J. Syst. Evol. Microbiol.">
        <title>The Global Catalogue of Microorganisms (GCM) 10K type strain sequencing project: providing services to taxonomists for standard genome sequencing and annotation.</title>
        <authorList>
            <consortium name="The Broad Institute Genomics Platform"/>
            <consortium name="The Broad Institute Genome Sequencing Center for Infectious Disease"/>
            <person name="Wu L."/>
            <person name="Ma J."/>
        </authorList>
    </citation>
    <scope>NUCLEOTIDE SEQUENCE [LARGE SCALE GENOMIC DNA]</scope>
    <source>
        <strain evidence="18">SHR3</strain>
    </source>
</reference>